<feature type="transmembrane region" description="Helical" evidence="1">
    <location>
        <begin position="66"/>
        <end position="88"/>
    </location>
</feature>
<keyword evidence="1" id="KW-1133">Transmembrane helix</keyword>
<dbReference type="InterPro" id="IPR025159">
    <property type="entry name" value="AbiEi_N"/>
</dbReference>
<keyword evidence="4" id="KW-1185">Reference proteome</keyword>
<evidence type="ECO:0000259" key="2">
    <source>
        <dbReference type="Pfam" id="PF13338"/>
    </source>
</evidence>
<dbReference type="Pfam" id="PF13338">
    <property type="entry name" value="AbiEi_4"/>
    <property type="match status" value="1"/>
</dbReference>
<dbReference type="Proteomes" id="UP000482960">
    <property type="component" value="Unassembled WGS sequence"/>
</dbReference>
<reference evidence="3 4" key="1">
    <citation type="submission" date="2020-03" db="EMBL/GenBank/DDBJ databases">
        <title>Whole genome shotgun sequence of Phytohabitans rumicis NBRC 108638.</title>
        <authorList>
            <person name="Komaki H."/>
            <person name="Tamura T."/>
        </authorList>
    </citation>
    <scope>NUCLEOTIDE SEQUENCE [LARGE SCALE GENOMIC DNA]</scope>
    <source>
        <strain evidence="3 4">NBRC 108638</strain>
    </source>
</reference>
<dbReference type="SUPFAM" id="SSF52980">
    <property type="entry name" value="Restriction endonuclease-like"/>
    <property type="match status" value="1"/>
</dbReference>
<dbReference type="AlphaFoldDB" id="A0A6V8L5D4"/>
<evidence type="ECO:0000256" key="1">
    <source>
        <dbReference type="SAM" id="Phobius"/>
    </source>
</evidence>
<dbReference type="InterPro" id="IPR011335">
    <property type="entry name" value="Restrct_endonuc-II-like"/>
</dbReference>
<reference evidence="3 4" key="2">
    <citation type="submission" date="2020-03" db="EMBL/GenBank/DDBJ databases">
        <authorList>
            <person name="Ichikawa N."/>
            <person name="Kimura A."/>
            <person name="Kitahashi Y."/>
            <person name="Uohara A."/>
        </authorList>
    </citation>
    <scope>NUCLEOTIDE SEQUENCE [LARGE SCALE GENOMIC DNA]</scope>
    <source>
        <strain evidence="3 4">NBRC 108638</strain>
    </source>
</reference>
<feature type="domain" description="AbiEi antitoxin N-terminal" evidence="2">
    <location>
        <begin position="9"/>
        <end position="51"/>
    </location>
</feature>
<proteinExistence type="predicted"/>
<comment type="caution">
    <text evidence="3">The sequence shown here is derived from an EMBL/GenBank/DDBJ whole genome shotgun (WGS) entry which is preliminary data.</text>
</comment>
<protein>
    <recommendedName>
        <fullName evidence="2">AbiEi antitoxin N-terminal domain-containing protein</fullName>
    </recommendedName>
</protein>
<name>A0A6V8L5D4_9ACTN</name>
<dbReference type="Gene3D" id="3.40.960.10">
    <property type="entry name" value="VSR Endonuclease"/>
    <property type="match status" value="1"/>
</dbReference>
<dbReference type="EMBL" id="BLPG01000001">
    <property type="protein sequence ID" value="GFJ90770.1"/>
    <property type="molecule type" value="Genomic_DNA"/>
</dbReference>
<keyword evidence="1" id="KW-0812">Transmembrane</keyword>
<organism evidence="3 4">
    <name type="scientific">Phytohabitans rumicis</name>
    <dbReference type="NCBI Taxonomy" id="1076125"/>
    <lineage>
        <taxon>Bacteria</taxon>
        <taxon>Bacillati</taxon>
        <taxon>Actinomycetota</taxon>
        <taxon>Actinomycetes</taxon>
        <taxon>Micromonosporales</taxon>
        <taxon>Micromonosporaceae</taxon>
    </lineage>
</organism>
<accession>A0A6V8L5D4</accession>
<dbReference type="RefSeq" id="WP_173078058.1">
    <property type="nucleotide sequence ID" value="NZ_BAABJB010000003.1"/>
</dbReference>
<keyword evidence="1" id="KW-0472">Membrane</keyword>
<sequence>MASRLDLATAIAADQGGLITAAQCASLGFSAGAVDRLVKGGRWRPVFRGVYFTWPTLMPDRQRIRAALLSCGPAAVAILASAGILYRWPVLPDDPTVQVSLPAAGRRLDQPGLTARQLVLAEEDVTAVDGLAVTTPARTAADLLLRLPFEDGVAMLDAALNAGLLSPEHLDAASALVFGRRGAIQARESLAAADGRAQSPLETRVRLICRDDGLTPEELQFRVRDARGVLVAIADLAWPSRGVLVEADGRDVRSRPEALLHDRRRQNQLIALGFILVRFTWADTLHPRYVVQAVRQALAVGGRISR</sequence>
<evidence type="ECO:0000313" key="4">
    <source>
        <dbReference type="Proteomes" id="UP000482960"/>
    </source>
</evidence>
<gene>
    <name evidence="3" type="ORF">Prum_044120</name>
</gene>
<evidence type="ECO:0000313" key="3">
    <source>
        <dbReference type="EMBL" id="GFJ90770.1"/>
    </source>
</evidence>